<evidence type="ECO:0000313" key="2">
    <source>
        <dbReference type="Proteomes" id="UP000887565"/>
    </source>
</evidence>
<dbReference type="WBParaSite" id="nRc.2.0.1.t07677-RA">
    <property type="protein sequence ID" value="nRc.2.0.1.t07677-RA"/>
    <property type="gene ID" value="nRc.2.0.1.g07677"/>
</dbReference>
<keyword evidence="2" id="KW-1185">Reference proteome</keyword>
<accession>A0A915I0N5</accession>
<dbReference type="PANTHER" id="PTHR22948:SF29">
    <property type="entry name" value="FI02030P-RELATED"/>
    <property type="match status" value="1"/>
</dbReference>
<dbReference type="GO" id="GO:0030719">
    <property type="term" value="P:P granule organization"/>
    <property type="evidence" value="ECO:0007669"/>
    <property type="project" value="TreeGrafter"/>
</dbReference>
<dbReference type="GO" id="GO:0034587">
    <property type="term" value="P:piRNA processing"/>
    <property type="evidence" value="ECO:0007669"/>
    <property type="project" value="TreeGrafter"/>
</dbReference>
<dbReference type="Proteomes" id="UP000887565">
    <property type="component" value="Unplaced"/>
</dbReference>
<dbReference type="InterPro" id="IPR035437">
    <property type="entry name" value="SNase_OB-fold_sf"/>
</dbReference>
<reference evidence="3" key="1">
    <citation type="submission" date="2022-11" db="UniProtKB">
        <authorList>
            <consortium name="WormBaseParasite"/>
        </authorList>
    </citation>
    <scope>IDENTIFICATION</scope>
</reference>
<dbReference type="InterPro" id="IPR050621">
    <property type="entry name" value="Tudor_domain_containing"/>
</dbReference>
<feature type="domain" description="Tudor" evidence="1">
    <location>
        <begin position="64"/>
        <end position="158"/>
    </location>
</feature>
<protein>
    <submittedName>
        <fullName evidence="3">Tudor domain-containing protein</fullName>
    </submittedName>
</protein>
<dbReference type="Gene3D" id="2.30.30.140">
    <property type="match status" value="1"/>
</dbReference>
<dbReference type="GO" id="GO:0043186">
    <property type="term" value="C:P granule"/>
    <property type="evidence" value="ECO:0007669"/>
    <property type="project" value="TreeGrafter"/>
</dbReference>
<evidence type="ECO:0000259" key="1">
    <source>
        <dbReference type="Pfam" id="PF00567"/>
    </source>
</evidence>
<name>A0A915I0N5_ROMCU</name>
<dbReference type="GO" id="GO:0007283">
    <property type="term" value="P:spermatogenesis"/>
    <property type="evidence" value="ECO:0007669"/>
    <property type="project" value="TreeGrafter"/>
</dbReference>
<dbReference type="SUPFAM" id="SSF63748">
    <property type="entry name" value="Tudor/PWWP/MBT"/>
    <property type="match status" value="1"/>
</dbReference>
<dbReference type="Pfam" id="PF00567">
    <property type="entry name" value="TUDOR"/>
    <property type="match status" value="1"/>
</dbReference>
<dbReference type="AlphaFoldDB" id="A0A915I0N5"/>
<evidence type="ECO:0000313" key="3">
    <source>
        <dbReference type="WBParaSite" id="nRc.2.0.1.t07677-RA"/>
    </source>
</evidence>
<dbReference type="Gene3D" id="2.40.50.90">
    <property type="match status" value="2"/>
</dbReference>
<sequence>MDVKTPIFSESASSLDCTEAKEMAQKVASTTGGSNSSIPVDAMRPGGRYEVQGFVMNSSAKTFLRVYVSHVYGPDRFYFQLMENQNLLAVIMDKLQSFYTSPKSENYKICREDLVIGLPVVSIYQTTDGAIWHRGLVTDVAADRSAAEIFYVDYGTKVIQPEWSKEATTTMINFVSECPLICEVVGMEGNCFSVNLCDTRLPDVDVYLNDFLVTLGLAKNIIDHESSSAAVEMMVTLPCRSFTA</sequence>
<organism evidence="2 3">
    <name type="scientific">Romanomermis culicivorax</name>
    <name type="common">Nematode worm</name>
    <dbReference type="NCBI Taxonomy" id="13658"/>
    <lineage>
        <taxon>Eukaryota</taxon>
        <taxon>Metazoa</taxon>
        <taxon>Ecdysozoa</taxon>
        <taxon>Nematoda</taxon>
        <taxon>Enoplea</taxon>
        <taxon>Dorylaimia</taxon>
        <taxon>Mermithida</taxon>
        <taxon>Mermithoidea</taxon>
        <taxon>Mermithidae</taxon>
        <taxon>Romanomermis</taxon>
    </lineage>
</organism>
<dbReference type="PANTHER" id="PTHR22948">
    <property type="entry name" value="TUDOR DOMAIN CONTAINING PROTEIN"/>
    <property type="match status" value="1"/>
</dbReference>
<dbReference type="InterPro" id="IPR002999">
    <property type="entry name" value="Tudor"/>
</dbReference>
<proteinExistence type="predicted"/>